<evidence type="ECO:0000256" key="6">
    <source>
        <dbReference type="ARBA" id="ARBA00022989"/>
    </source>
</evidence>
<feature type="compositionally biased region" description="Basic and acidic residues" evidence="9">
    <location>
        <begin position="1"/>
        <end position="14"/>
    </location>
</feature>
<feature type="transmembrane region" description="Helical" evidence="8">
    <location>
        <begin position="112"/>
        <end position="140"/>
    </location>
</feature>
<sequence length="194" mass="20418">MGSDEIKSTVDTEKSTVPAGSSTTKKSCWMAQVVLRLVLFAATLTSVIVMVTSKQSKSIPGVPIRIPDAKFSGSPAFIYFVVALSVACFYSILTTLATVFASKKPASCSAILLLNLAIMDAVMVGIVASATGAGGGVAYIGLKGNKDVRWGKICHIYDKFCRHVGGAIAVSLVASIILLLLSIISVLSLYKRIR</sequence>
<feature type="transmembrane region" description="Helical" evidence="8">
    <location>
        <begin position="77"/>
        <end position="100"/>
    </location>
</feature>
<dbReference type="InterPro" id="IPR006702">
    <property type="entry name" value="CASP_dom"/>
</dbReference>
<dbReference type="InterPro" id="IPR006459">
    <property type="entry name" value="CASP/CASPL"/>
</dbReference>
<evidence type="ECO:0000259" key="10">
    <source>
        <dbReference type="Pfam" id="PF04535"/>
    </source>
</evidence>
<keyword evidence="4 8" id="KW-1003">Cell membrane</keyword>
<comment type="similarity">
    <text evidence="2 8">Belongs to the Casparian strip membrane proteins (CASP) family.</text>
</comment>
<gene>
    <name evidence="11" type="ORF">GA_TR6458_c0_g1_i1_g.21451</name>
</gene>
<feature type="domain" description="Casparian strip membrane protein" evidence="10">
    <location>
        <begin position="26"/>
        <end position="176"/>
    </location>
</feature>
<evidence type="ECO:0000313" key="11">
    <source>
        <dbReference type="EMBL" id="JAU06919.1"/>
    </source>
</evidence>
<evidence type="ECO:0000256" key="8">
    <source>
        <dbReference type="RuleBase" id="RU361233"/>
    </source>
</evidence>
<evidence type="ECO:0000256" key="2">
    <source>
        <dbReference type="ARBA" id="ARBA00007651"/>
    </source>
</evidence>
<name>A0A1J3CJH9_NOCCA</name>
<proteinExistence type="inferred from homology"/>
<dbReference type="EMBL" id="GEVI01025401">
    <property type="protein sequence ID" value="JAU06919.1"/>
    <property type="molecule type" value="Transcribed_RNA"/>
</dbReference>
<reference evidence="11" key="1">
    <citation type="submission" date="2016-07" db="EMBL/GenBank/DDBJ databases">
        <title>De novo transcriptome assembly of four accessions of the metal hyperaccumulator plant Noccaea caerulescens.</title>
        <authorList>
            <person name="Blande D."/>
            <person name="Halimaa P."/>
            <person name="Tervahauta A.I."/>
            <person name="Aarts M.G."/>
            <person name="Karenlampi S.O."/>
        </authorList>
    </citation>
    <scope>NUCLEOTIDE SEQUENCE</scope>
</reference>
<evidence type="ECO:0000256" key="3">
    <source>
        <dbReference type="ARBA" id="ARBA00011489"/>
    </source>
</evidence>
<dbReference type="PANTHER" id="PTHR36488:SF8">
    <property type="entry name" value="CASP-LIKE PROTEIN 1U1"/>
    <property type="match status" value="1"/>
</dbReference>
<accession>A0A1J3CJH9</accession>
<evidence type="ECO:0000256" key="1">
    <source>
        <dbReference type="ARBA" id="ARBA00004651"/>
    </source>
</evidence>
<keyword evidence="5 8" id="KW-0812">Transmembrane</keyword>
<dbReference type="NCBIfam" id="TIGR01569">
    <property type="entry name" value="A_tha_TIGR01569"/>
    <property type="match status" value="1"/>
</dbReference>
<comment type="subcellular location">
    <subcellularLocation>
        <location evidence="1 8">Cell membrane</location>
        <topology evidence="1 8">Multi-pass membrane protein</topology>
    </subcellularLocation>
</comment>
<evidence type="ECO:0000256" key="9">
    <source>
        <dbReference type="SAM" id="MobiDB-lite"/>
    </source>
</evidence>
<keyword evidence="6 8" id="KW-1133">Transmembrane helix</keyword>
<dbReference type="Pfam" id="PF04535">
    <property type="entry name" value="CASP_dom"/>
    <property type="match status" value="1"/>
</dbReference>
<evidence type="ECO:0000256" key="5">
    <source>
        <dbReference type="ARBA" id="ARBA00022692"/>
    </source>
</evidence>
<feature type="transmembrane region" description="Helical" evidence="8">
    <location>
        <begin position="167"/>
        <end position="190"/>
    </location>
</feature>
<dbReference type="GO" id="GO:0005886">
    <property type="term" value="C:plasma membrane"/>
    <property type="evidence" value="ECO:0007669"/>
    <property type="project" value="UniProtKB-SubCell"/>
</dbReference>
<dbReference type="InterPro" id="IPR044173">
    <property type="entry name" value="CASPL"/>
</dbReference>
<evidence type="ECO:0000256" key="7">
    <source>
        <dbReference type="ARBA" id="ARBA00023136"/>
    </source>
</evidence>
<feature type="transmembrane region" description="Helical" evidence="8">
    <location>
        <begin position="33"/>
        <end position="53"/>
    </location>
</feature>
<feature type="region of interest" description="Disordered" evidence="9">
    <location>
        <begin position="1"/>
        <end position="23"/>
    </location>
</feature>
<keyword evidence="7 8" id="KW-0472">Membrane</keyword>
<protein>
    <recommendedName>
        <fullName evidence="8">CASP-like protein</fullName>
    </recommendedName>
</protein>
<comment type="subunit">
    <text evidence="3 8">Homodimer and heterodimers.</text>
</comment>
<evidence type="ECO:0000256" key="4">
    <source>
        <dbReference type="ARBA" id="ARBA00022475"/>
    </source>
</evidence>
<dbReference type="AlphaFoldDB" id="A0A1J3CJH9"/>
<dbReference type="PANTHER" id="PTHR36488">
    <property type="entry name" value="CASP-LIKE PROTEIN 1U1"/>
    <property type="match status" value="1"/>
</dbReference>
<organism evidence="11">
    <name type="scientific">Noccaea caerulescens</name>
    <name type="common">Alpine penny-cress</name>
    <name type="synonym">Thlaspi caerulescens</name>
    <dbReference type="NCBI Taxonomy" id="107243"/>
    <lineage>
        <taxon>Eukaryota</taxon>
        <taxon>Viridiplantae</taxon>
        <taxon>Streptophyta</taxon>
        <taxon>Embryophyta</taxon>
        <taxon>Tracheophyta</taxon>
        <taxon>Spermatophyta</taxon>
        <taxon>Magnoliopsida</taxon>
        <taxon>eudicotyledons</taxon>
        <taxon>Gunneridae</taxon>
        <taxon>Pentapetalae</taxon>
        <taxon>rosids</taxon>
        <taxon>malvids</taxon>
        <taxon>Brassicales</taxon>
        <taxon>Brassicaceae</taxon>
        <taxon>Coluteocarpeae</taxon>
        <taxon>Noccaea</taxon>
    </lineage>
</organism>